<evidence type="ECO:0000256" key="1">
    <source>
        <dbReference type="SAM" id="MobiDB-lite"/>
    </source>
</evidence>
<keyword evidence="3" id="KW-1185">Reference proteome</keyword>
<feature type="compositionally biased region" description="Basic and acidic residues" evidence="1">
    <location>
        <begin position="125"/>
        <end position="144"/>
    </location>
</feature>
<protein>
    <submittedName>
        <fullName evidence="2">Uncharacterized protein</fullName>
    </submittedName>
</protein>
<feature type="region of interest" description="Disordered" evidence="1">
    <location>
        <begin position="67"/>
        <end position="151"/>
    </location>
</feature>
<dbReference type="Proteomes" id="UP000735302">
    <property type="component" value="Unassembled WGS sequence"/>
</dbReference>
<reference evidence="2 3" key="1">
    <citation type="journal article" date="2021" name="Elife">
        <title>Chloroplast acquisition without the gene transfer in kleptoplastic sea slugs, Plakobranchus ocellatus.</title>
        <authorList>
            <person name="Maeda T."/>
            <person name="Takahashi S."/>
            <person name="Yoshida T."/>
            <person name="Shimamura S."/>
            <person name="Takaki Y."/>
            <person name="Nagai Y."/>
            <person name="Toyoda A."/>
            <person name="Suzuki Y."/>
            <person name="Arimoto A."/>
            <person name="Ishii H."/>
            <person name="Satoh N."/>
            <person name="Nishiyama T."/>
            <person name="Hasebe M."/>
            <person name="Maruyama T."/>
            <person name="Minagawa J."/>
            <person name="Obokata J."/>
            <person name="Shigenobu S."/>
        </authorList>
    </citation>
    <scope>NUCLEOTIDE SEQUENCE [LARGE SCALE GENOMIC DNA]</scope>
</reference>
<accession>A0AAV3YPW4</accession>
<feature type="compositionally biased region" description="Low complexity" evidence="1">
    <location>
        <begin position="76"/>
        <end position="96"/>
    </location>
</feature>
<evidence type="ECO:0000313" key="2">
    <source>
        <dbReference type="EMBL" id="GFN84171.1"/>
    </source>
</evidence>
<name>A0AAV3YPW4_9GAST</name>
<organism evidence="2 3">
    <name type="scientific">Plakobranchus ocellatus</name>
    <dbReference type="NCBI Taxonomy" id="259542"/>
    <lineage>
        <taxon>Eukaryota</taxon>
        <taxon>Metazoa</taxon>
        <taxon>Spiralia</taxon>
        <taxon>Lophotrochozoa</taxon>
        <taxon>Mollusca</taxon>
        <taxon>Gastropoda</taxon>
        <taxon>Heterobranchia</taxon>
        <taxon>Euthyneura</taxon>
        <taxon>Panpulmonata</taxon>
        <taxon>Sacoglossa</taxon>
        <taxon>Placobranchoidea</taxon>
        <taxon>Plakobranchidae</taxon>
        <taxon>Plakobranchus</taxon>
    </lineage>
</organism>
<gene>
    <name evidence="2" type="ORF">PoB_001067700</name>
</gene>
<evidence type="ECO:0000313" key="3">
    <source>
        <dbReference type="Proteomes" id="UP000735302"/>
    </source>
</evidence>
<comment type="caution">
    <text evidence="2">The sequence shown here is derived from an EMBL/GenBank/DDBJ whole genome shotgun (WGS) entry which is preliminary data.</text>
</comment>
<proteinExistence type="predicted"/>
<sequence>MATDDLSTPTKTPSSPHSSSASSSPIPQSLLSPTSSTPPSSSSTSSVLTTSAAISVAPVLGVARDCASPHKLSPVPHLHTPQQQLPHQPPAAHQKPPQTPKKSSFSISSILGEDENSNQHKRNDRPRGDENDDKEGCDKSKRSDDDEDDDCRQEAVVTSISDLYHRFQVYSDQARLGQGLASRAANFGLWYPWYPGIIASQHGDGEFSLAFI</sequence>
<feature type="region of interest" description="Disordered" evidence="1">
    <location>
        <begin position="1"/>
        <end position="49"/>
    </location>
</feature>
<dbReference type="AlphaFoldDB" id="A0AAV3YPW4"/>
<dbReference type="EMBL" id="BLXT01001278">
    <property type="protein sequence ID" value="GFN84171.1"/>
    <property type="molecule type" value="Genomic_DNA"/>
</dbReference>